<feature type="non-terminal residue" evidence="1">
    <location>
        <position position="1"/>
    </location>
</feature>
<dbReference type="OrthoDB" id="6772212at2759"/>
<dbReference type="Proteomes" id="UP000801492">
    <property type="component" value="Unassembled WGS sequence"/>
</dbReference>
<evidence type="ECO:0000313" key="1">
    <source>
        <dbReference type="EMBL" id="KAF2893136.1"/>
    </source>
</evidence>
<sequence>LDAKKQLVICLRSSATGAFQQLVEVSINIHWSTWCLLVNKVSRQLVLLKDVLKMPSMEEMPDINRQVIQVRNFARVIGTIDGTHTPTQSSGALKAKMFQCRKGIFFDNHAKQSMYDEGYKVPANALLNPEIPAEKAYNISHKATRSIVERCMEVFKRRFPCLLLETIPTYNFNL</sequence>
<protein>
    <recommendedName>
        <fullName evidence="3">DDE Tnp4 domain-containing protein</fullName>
    </recommendedName>
</protein>
<proteinExistence type="predicted"/>
<accession>A0A8K0CWZ7</accession>
<reference evidence="1" key="1">
    <citation type="submission" date="2019-08" db="EMBL/GenBank/DDBJ databases">
        <title>The genome of the North American firefly Photinus pyralis.</title>
        <authorList>
            <consortium name="Photinus pyralis genome working group"/>
            <person name="Fallon T.R."/>
            <person name="Sander Lower S.E."/>
            <person name="Weng J.-K."/>
        </authorList>
    </citation>
    <scope>NUCLEOTIDE SEQUENCE</scope>
    <source>
        <strain evidence="1">TRF0915ILg1</strain>
        <tissue evidence="1">Whole body</tissue>
    </source>
</reference>
<dbReference type="AlphaFoldDB" id="A0A8K0CWZ7"/>
<comment type="caution">
    <text evidence="1">The sequence shown here is derived from an EMBL/GenBank/DDBJ whole genome shotgun (WGS) entry which is preliminary data.</text>
</comment>
<keyword evidence="2" id="KW-1185">Reference proteome</keyword>
<evidence type="ECO:0000313" key="2">
    <source>
        <dbReference type="Proteomes" id="UP000801492"/>
    </source>
</evidence>
<dbReference type="EMBL" id="VTPC01008226">
    <property type="protein sequence ID" value="KAF2893136.1"/>
    <property type="molecule type" value="Genomic_DNA"/>
</dbReference>
<name>A0A8K0CWZ7_IGNLU</name>
<evidence type="ECO:0008006" key="3">
    <source>
        <dbReference type="Google" id="ProtNLM"/>
    </source>
</evidence>
<gene>
    <name evidence="1" type="ORF">ILUMI_13037</name>
</gene>
<organism evidence="1 2">
    <name type="scientific">Ignelater luminosus</name>
    <name type="common">Cucubano</name>
    <name type="synonym">Pyrophorus luminosus</name>
    <dbReference type="NCBI Taxonomy" id="2038154"/>
    <lineage>
        <taxon>Eukaryota</taxon>
        <taxon>Metazoa</taxon>
        <taxon>Ecdysozoa</taxon>
        <taxon>Arthropoda</taxon>
        <taxon>Hexapoda</taxon>
        <taxon>Insecta</taxon>
        <taxon>Pterygota</taxon>
        <taxon>Neoptera</taxon>
        <taxon>Endopterygota</taxon>
        <taxon>Coleoptera</taxon>
        <taxon>Polyphaga</taxon>
        <taxon>Elateriformia</taxon>
        <taxon>Elateroidea</taxon>
        <taxon>Elateridae</taxon>
        <taxon>Agrypninae</taxon>
        <taxon>Pyrophorini</taxon>
        <taxon>Ignelater</taxon>
    </lineage>
</organism>